<reference evidence="1 2" key="1">
    <citation type="submission" date="2016-03" db="EMBL/GenBank/DDBJ databases">
        <authorList>
            <person name="Montgomery M.T."/>
            <person name="Guerrero C.A."/>
            <person name="Mavrich T.N."/>
            <person name="Pope W.H."/>
            <person name="Garlena R.A."/>
            <person name="Russell D.A."/>
            <person name="Jacobs-Sera D."/>
            <person name="Hendrix R.W."/>
            <person name="Hatfull G.F."/>
        </authorList>
    </citation>
    <scope>NUCLEOTIDE SEQUENCE [LARGE SCALE GENOMIC DNA]</scope>
</reference>
<protein>
    <submittedName>
        <fullName evidence="1">Uncharacterized protein</fullName>
    </submittedName>
</protein>
<accession>A0A166Y8P2</accession>
<gene>
    <name evidence="1" type="primary">162</name>
    <name evidence="1" type="ORF">PBI_SMOOTHIE_162</name>
</gene>
<evidence type="ECO:0000313" key="2">
    <source>
        <dbReference type="Proteomes" id="UP000201458"/>
    </source>
</evidence>
<name>A0A166Y8P2_9CAUD</name>
<dbReference type="KEGG" id="vg:28378620"/>
<evidence type="ECO:0000313" key="1">
    <source>
        <dbReference type="EMBL" id="ANA86317.1"/>
    </source>
</evidence>
<keyword evidence="2" id="KW-1185">Reference proteome</keyword>
<organism evidence="1 2">
    <name type="scientific">Gordonia phage Smoothie</name>
    <dbReference type="NCBI Taxonomy" id="1838078"/>
    <lineage>
        <taxon>Viruses</taxon>
        <taxon>Duplodnaviria</taxon>
        <taxon>Heunggongvirae</taxon>
        <taxon>Uroviricota</taxon>
        <taxon>Caudoviricetes</taxon>
        <taxon>Smoothievirus</taxon>
        <taxon>Smoothievirus smoothie</taxon>
    </lineage>
</organism>
<dbReference type="Proteomes" id="UP000201458">
    <property type="component" value="Segment"/>
</dbReference>
<proteinExistence type="predicted"/>
<sequence>MSDKSIWRMEIELVYIEEGDSYAYKIRGLGPRSELVTDMVIDEGTSMASIEDALMDAGVLQ</sequence>
<dbReference type="RefSeq" id="YP_009269275.1">
    <property type="nucleotide sequence ID" value="NC_030696.1"/>
</dbReference>
<dbReference type="GeneID" id="28378620"/>
<dbReference type="EMBL" id="KU998244">
    <property type="protein sequence ID" value="ANA86317.1"/>
    <property type="molecule type" value="Genomic_DNA"/>
</dbReference>